<dbReference type="InterPro" id="IPR011990">
    <property type="entry name" value="TPR-like_helical_dom_sf"/>
</dbReference>
<dbReference type="PANTHER" id="PTHR47942:SF63">
    <property type="entry name" value="PENTATRICOPEPTIDE REPEAT-CONTAINING PROTEIN"/>
    <property type="match status" value="1"/>
</dbReference>
<dbReference type="InParanoid" id="A0A0D0BQR6"/>
<feature type="region of interest" description="Disordered" evidence="3">
    <location>
        <begin position="510"/>
        <end position="555"/>
    </location>
</feature>
<name>A0A0D0BQR6_9AGAM</name>
<keyword evidence="1" id="KW-0677">Repeat</keyword>
<evidence type="ECO:0000256" key="2">
    <source>
        <dbReference type="PROSITE-ProRule" id="PRU00708"/>
    </source>
</evidence>
<accession>A0A0D0BQR6</accession>
<sequence length="848" mass="93110">MQKTILPLGLLDFSLAHVQSVKWRCRSRNLHQAVALAPSPAPSFESAEEKNVFTRRRGRRRIPGALKIRNSGELDSSTAFKLSRNPTSPMSELEKRVLALQNTQVSLDVMHSQSSEAASGPEEALFPRYTDEELLSMYQGLQETPLAQQPVEVTKPAVENEDTEDMIEVRQRVCDYMSNGDLSSAESALESMKLSGVTPPEDSINMVLGHHALNGDIERFEGFMANILLGLYSIHALAAVDNRFMPGKPSEIQRDLHIKSYLRDPAVFASFAFPTRAIDLLHKYEASGLHPPMKSYTRIISSLFSVRLSPSHPSISSTPDVPLGKLAANSQAWDLFAHMRYVAHPTPDAYLYARMIRACASSPLSPEPERALDLWTEMLDAGIAPTKGTYDAVIRACAKAGGEWVSEAIRFARQMRDRFGGSSSEVDGEGLQGVGGPRTWAALLDGCKRVGDLGRARWILAEAVRAGGLNEEMMQHMFHAYSAYRPPFKRGATRIVDGGAVVAPAALPDQGEPLASATEGSSDSPPASADVSSDSDTDLSHTHTMPSFSHLPPQSPSEVITEARALFNRILQDTNPTSHSSSDMPPGPLAGKFNVTLSPRLLNAYMSVYYSHGSLESARDVFESLFSSCDVDFMGDSRTYVDALERCALSRPRERDIAGKWVDELWVRWEELERKWVNGAKGTTVTARLVERAHTAVRKVYLLNSNVDRAIALVRTFMSRYPPTALLPSARRNTSSALVDAPSHDVTNKRTITLFAKPPILSTRTVLSNPPAAPRPLVRLTSAIGPPDERVPPLLSFADVELLHARLAEQGRGKEVKFLKWACKAYEGALRTRREAVLGARVPAGENV</sequence>
<dbReference type="HOGENOM" id="CLU_014664_0_0_1"/>
<feature type="compositionally biased region" description="Low complexity" evidence="3">
    <location>
        <begin position="521"/>
        <end position="534"/>
    </location>
</feature>
<evidence type="ECO:0000256" key="1">
    <source>
        <dbReference type="ARBA" id="ARBA00022737"/>
    </source>
</evidence>
<organism evidence="4 5">
    <name type="scientific">Suillus luteus UH-Slu-Lm8-n1</name>
    <dbReference type="NCBI Taxonomy" id="930992"/>
    <lineage>
        <taxon>Eukaryota</taxon>
        <taxon>Fungi</taxon>
        <taxon>Dikarya</taxon>
        <taxon>Basidiomycota</taxon>
        <taxon>Agaricomycotina</taxon>
        <taxon>Agaricomycetes</taxon>
        <taxon>Agaricomycetidae</taxon>
        <taxon>Boletales</taxon>
        <taxon>Suillineae</taxon>
        <taxon>Suillaceae</taxon>
        <taxon>Suillus</taxon>
    </lineage>
</organism>
<dbReference type="PANTHER" id="PTHR47942">
    <property type="entry name" value="TETRATRICOPEPTIDE REPEAT (TPR)-LIKE SUPERFAMILY PROTEIN-RELATED"/>
    <property type="match status" value="1"/>
</dbReference>
<reference evidence="5" key="2">
    <citation type="submission" date="2015-01" db="EMBL/GenBank/DDBJ databases">
        <title>Evolutionary Origins and Diversification of the Mycorrhizal Mutualists.</title>
        <authorList>
            <consortium name="DOE Joint Genome Institute"/>
            <consortium name="Mycorrhizal Genomics Consortium"/>
            <person name="Kohler A."/>
            <person name="Kuo A."/>
            <person name="Nagy L.G."/>
            <person name="Floudas D."/>
            <person name="Copeland A."/>
            <person name="Barry K.W."/>
            <person name="Cichocki N."/>
            <person name="Veneault-Fourrey C."/>
            <person name="LaButti K."/>
            <person name="Lindquist E.A."/>
            <person name="Lipzen A."/>
            <person name="Lundell T."/>
            <person name="Morin E."/>
            <person name="Murat C."/>
            <person name="Riley R."/>
            <person name="Ohm R."/>
            <person name="Sun H."/>
            <person name="Tunlid A."/>
            <person name="Henrissat B."/>
            <person name="Grigoriev I.V."/>
            <person name="Hibbett D.S."/>
            <person name="Martin F."/>
        </authorList>
    </citation>
    <scope>NUCLEOTIDE SEQUENCE [LARGE SCALE GENOMIC DNA]</scope>
    <source>
        <strain evidence="5">UH-Slu-Lm8-n1</strain>
    </source>
</reference>
<dbReference type="OrthoDB" id="5588846at2759"/>
<dbReference type="InterPro" id="IPR051222">
    <property type="entry name" value="PPR/CCM1_RNA-binding"/>
</dbReference>
<gene>
    <name evidence="4" type="ORF">CY34DRAFT_10400</name>
</gene>
<dbReference type="STRING" id="930992.A0A0D0BQR6"/>
<reference evidence="4 5" key="1">
    <citation type="submission" date="2014-04" db="EMBL/GenBank/DDBJ databases">
        <authorList>
            <consortium name="DOE Joint Genome Institute"/>
            <person name="Kuo A."/>
            <person name="Ruytinx J."/>
            <person name="Rineau F."/>
            <person name="Colpaert J."/>
            <person name="Kohler A."/>
            <person name="Nagy L.G."/>
            <person name="Floudas D."/>
            <person name="Copeland A."/>
            <person name="Barry K.W."/>
            <person name="Cichocki N."/>
            <person name="Veneault-Fourrey C."/>
            <person name="LaButti K."/>
            <person name="Lindquist E.A."/>
            <person name="Lipzen A."/>
            <person name="Lundell T."/>
            <person name="Morin E."/>
            <person name="Murat C."/>
            <person name="Sun H."/>
            <person name="Tunlid A."/>
            <person name="Henrissat B."/>
            <person name="Grigoriev I.V."/>
            <person name="Hibbett D.S."/>
            <person name="Martin F."/>
            <person name="Nordberg H.P."/>
            <person name="Cantor M.N."/>
            <person name="Hua S.X."/>
        </authorList>
    </citation>
    <scope>NUCLEOTIDE SEQUENCE [LARGE SCALE GENOMIC DNA]</scope>
    <source>
        <strain evidence="4 5">UH-Slu-Lm8-n1</strain>
    </source>
</reference>
<dbReference type="EMBL" id="KN835173">
    <property type="protein sequence ID" value="KIK45423.1"/>
    <property type="molecule type" value="Genomic_DNA"/>
</dbReference>
<dbReference type="PROSITE" id="PS51375">
    <property type="entry name" value="PPR"/>
    <property type="match status" value="1"/>
</dbReference>
<proteinExistence type="predicted"/>
<dbReference type="InterPro" id="IPR002885">
    <property type="entry name" value="PPR_rpt"/>
</dbReference>
<evidence type="ECO:0000313" key="5">
    <source>
        <dbReference type="Proteomes" id="UP000054485"/>
    </source>
</evidence>
<dbReference type="Gene3D" id="1.25.40.10">
    <property type="entry name" value="Tetratricopeptide repeat domain"/>
    <property type="match status" value="1"/>
</dbReference>
<evidence type="ECO:0000256" key="3">
    <source>
        <dbReference type="SAM" id="MobiDB-lite"/>
    </source>
</evidence>
<feature type="repeat" description="PPR" evidence="2">
    <location>
        <begin position="348"/>
        <end position="385"/>
    </location>
</feature>
<dbReference type="AlphaFoldDB" id="A0A0D0BQR6"/>
<keyword evidence="5" id="KW-1185">Reference proteome</keyword>
<protein>
    <submittedName>
        <fullName evidence="4">Uncharacterized protein</fullName>
    </submittedName>
</protein>
<dbReference type="Proteomes" id="UP000054485">
    <property type="component" value="Unassembled WGS sequence"/>
</dbReference>
<evidence type="ECO:0000313" key="4">
    <source>
        <dbReference type="EMBL" id="KIK45423.1"/>
    </source>
</evidence>